<keyword evidence="1" id="KW-0812">Transmembrane</keyword>
<feature type="transmembrane region" description="Helical" evidence="1">
    <location>
        <begin position="58"/>
        <end position="79"/>
    </location>
</feature>
<gene>
    <name evidence="2" type="ORF">SAMN02746066_03165</name>
</gene>
<protein>
    <submittedName>
        <fullName evidence="2">Uncharacterized protein</fullName>
    </submittedName>
</protein>
<keyword evidence="1" id="KW-1133">Transmembrane helix</keyword>
<name>A0A1M7LBJ7_9FIRM</name>
<dbReference type="AlphaFoldDB" id="A0A1M7LBJ7"/>
<keyword evidence="3" id="KW-1185">Reference proteome</keyword>
<evidence type="ECO:0000313" key="3">
    <source>
        <dbReference type="Proteomes" id="UP000184038"/>
    </source>
</evidence>
<evidence type="ECO:0000256" key="1">
    <source>
        <dbReference type="SAM" id="Phobius"/>
    </source>
</evidence>
<reference evidence="2 3" key="1">
    <citation type="submission" date="2016-11" db="EMBL/GenBank/DDBJ databases">
        <authorList>
            <person name="Jaros S."/>
            <person name="Januszkiewicz K."/>
            <person name="Wedrychowicz H."/>
        </authorList>
    </citation>
    <scope>NUCLEOTIDE SEQUENCE [LARGE SCALE GENOMIC DNA]</scope>
    <source>
        <strain evidence="2 3">DSM 15930</strain>
    </source>
</reference>
<accession>A0A1M7LBJ7</accession>
<evidence type="ECO:0000313" key="2">
    <source>
        <dbReference type="EMBL" id="SHM75481.1"/>
    </source>
</evidence>
<dbReference type="InterPro" id="IPR046140">
    <property type="entry name" value="DUF6142"/>
</dbReference>
<proteinExistence type="predicted"/>
<dbReference type="STRING" id="1120996.SAMN02746066_03165"/>
<sequence>MALLALIATCVLFYISSTSAGNAGVWIGFAGLGIFIINIIGFVLSVQGFRKQDIYYRFPIAGIMLNGFLFIVFLLLYIVGI</sequence>
<organism evidence="2 3">
    <name type="scientific">Anaerosporobacter mobilis DSM 15930</name>
    <dbReference type="NCBI Taxonomy" id="1120996"/>
    <lineage>
        <taxon>Bacteria</taxon>
        <taxon>Bacillati</taxon>
        <taxon>Bacillota</taxon>
        <taxon>Clostridia</taxon>
        <taxon>Lachnospirales</taxon>
        <taxon>Lachnospiraceae</taxon>
        <taxon>Anaerosporobacter</taxon>
    </lineage>
</organism>
<keyword evidence="1" id="KW-0472">Membrane</keyword>
<dbReference type="Proteomes" id="UP000184038">
    <property type="component" value="Unassembled WGS sequence"/>
</dbReference>
<feature type="transmembrane region" description="Helical" evidence="1">
    <location>
        <begin position="27"/>
        <end position="46"/>
    </location>
</feature>
<dbReference type="Pfam" id="PF19639">
    <property type="entry name" value="DUF6142"/>
    <property type="match status" value="1"/>
</dbReference>
<dbReference type="EMBL" id="FRCP01000016">
    <property type="protein sequence ID" value="SHM75481.1"/>
    <property type="molecule type" value="Genomic_DNA"/>
</dbReference>